<dbReference type="InterPro" id="IPR036034">
    <property type="entry name" value="PDZ_sf"/>
</dbReference>
<dbReference type="InterPro" id="IPR014219">
    <property type="entry name" value="SpoIVB"/>
</dbReference>
<reference evidence="3 4" key="1">
    <citation type="submission" date="2021-01" db="EMBL/GenBank/DDBJ databases">
        <title>Genomic Encyclopedia of Type Strains, Phase IV (KMG-IV): sequencing the most valuable type-strain genomes for metagenomic binning, comparative biology and taxonomic classification.</title>
        <authorList>
            <person name="Goeker M."/>
        </authorList>
    </citation>
    <scope>NUCLEOTIDE SEQUENCE [LARGE SCALE GENOMIC DNA]</scope>
    <source>
        <strain evidence="3 4">DSM 25540</strain>
    </source>
</reference>
<dbReference type="GO" id="GO:0016787">
    <property type="term" value="F:hydrolase activity"/>
    <property type="evidence" value="ECO:0007669"/>
    <property type="project" value="UniProtKB-KW"/>
</dbReference>
<accession>A0ABS2PDZ3</accession>
<dbReference type="Pfam" id="PF05580">
    <property type="entry name" value="Peptidase_S55"/>
    <property type="match status" value="1"/>
</dbReference>
<dbReference type="SMART" id="SM00228">
    <property type="entry name" value="PDZ"/>
    <property type="match status" value="1"/>
</dbReference>
<dbReference type="RefSeq" id="WP_204698332.1">
    <property type="nucleotide sequence ID" value="NZ_JAFBEC010000007.1"/>
</dbReference>
<evidence type="ECO:0000259" key="2">
    <source>
        <dbReference type="PROSITE" id="PS51494"/>
    </source>
</evidence>
<keyword evidence="1" id="KW-0720">Serine protease</keyword>
<dbReference type="Pfam" id="PF13180">
    <property type="entry name" value="PDZ_2"/>
    <property type="match status" value="1"/>
</dbReference>
<keyword evidence="4" id="KW-1185">Reference proteome</keyword>
<sequence>MLNDWVRKTVGILLLIALVAVLFIEPVQQWTELPDEVVSVSTGETELEIEETIPASFAVQGEDEEAVTVSAGTVPIKKITKLDRPHIDVVPGGQSIGVRLSAKGVLVVGFHLIETGEGESSPAEAAGIKKGDIIVKLNEQPVEDMREVTSILRNPDPATSIQVELIRNGKVITKTIDRAMEASEGHKQLGMYIRDSAAGVGTMTFYEPVTGRYGALGHVISDIDTKEPVAIHEGEIVRSSVRSISKGKNGVPGEKQASLTTTKDVLGTITKNNAFGIYGLLHDYHDLTNEGQNAVPVGYAEEVEEGPAKILTVVENEQVEEFDIEIIRSSPQKHAATKGMIIRITDEELLERTGGIVQGMSGSPIIQNGKLIGAVTHVFVNDSTSGYGSHIEWMLQEAGVTLEEIEEKAS</sequence>
<gene>
    <name evidence="3" type="ORF">JOD17_002733</name>
</gene>
<comment type="caution">
    <text evidence="3">The sequence shown here is derived from an EMBL/GenBank/DDBJ whole genome shotgun (WGS) entry which is preliminary data.</text>
</comment>
<dbReference type="EC" id="3.4.21.116" evidence="3"/>
<dbReference type="InterPro" id="IPR009003">
    <property type="entry name" value="Peptidase_S1_PA"/>
</dbReference>
<feature type="domain" description="Peptidase S55" evidence="2">
    <location>
        <begin position="170"/>
        <end position="410"/>
    </location>
</feature>
<protein>
    <submittedName>
        <fullName evidence="3">Stage IV sporulation protein B</fullName>
        <ecNumber evidence="3">3.4.21.116</ecNumber>
    </submittedName>
</protein>
<keyword evidence="1" id="KW-0645">Protease</keyword>
<proteinExistence type="predicted"/>
<evidence type="ECO:0000313" key="4">
    <source>
        <dbReference type="Proteomes" id="UP000741863"/>
    </source>
</evidence>
<dbReference type="SUPFAM" id="SSF50156">
    <property type="entry name" value="PDZ domain-like"/>
    <property type="match status" value="1"/>
</dbReference>
<dbReference type="EMBL" id="JAFBEC010000007">
    <property type="protein sequence ID" value="MBM7633639.1"/>
    <property type="molecule type" value="Genomic_DNA"/>
</dbReference>
<evidence type="ECO:0000313" key="3">
    <source>
        <dbReference type="EMBL" id="MBM7633639.1"/>
    </source>
</evidence>
<dbReference type="InterPro" id="IPR008763">
    <property type="entry name" value="Peptidase_S55"/>
</dbReference>
<name>A0ABS2PDZ3_9BACL</name>
<keyword evidence="3" id="KW-0378">Hydrolase</keyword>
<dbReference type="SUPFAM" id="SSF50494">
    <property type="entry name" value="Trypsin-like serine proteases"/>
    <property type="match status" value="1"/>
</dbReference>
<dbReference type="NCBIfam" id="TIGR02860">
    <property type="entry name" value="spore_IV_B"/>
    <property type="match status" value="1"/>
</dbReference>
<dbReference type="Gene3D" id="2.30.42.10">
    <property type="match status" value="1"/>
</dbReference>
<dbReference type="InterPro" id="IPR001478">
    <property type="entry name" value="PDZ"/>
</dbReference>
<dbReference type="Proteomes" id="UP000741863">
    <property type="component" value="Unassembled WGS sequence"/>
</dbReference>
<evidence type="ECO:0000256" key="1">
    <source>
        <dbReference type="ARBA" id="ARBA00022825"/>
    </source>
</evidence>
<dbReference type="PROSITE" id="PS51494">
    <property type="entry name" value="SPOIVB"/>
    <property type="match status" value="1"/>
</dbReference>
<organism evidence="3 4">
    <name type="scientific">Geomicrobium sediminis</name>
    <dbReference type="NCBI Taxonomy" id="1347788"/>
    <lineage>
        <taxon>Bacteria</taxon>
        <taxon>Bacillati</taxon>
        <taxon>Bacillota</taxon>
        <taxon>Bacilli</taxon>
        <taxon>Bacillales</taxon>
        <taxon>Geomicrobium</taxon>
    </lineage>
</organism>